<dbReference type="Proteomes" id="UP000321518">
    <property type="component" value="Unassembled WGS sequence"/>
</dbReference>
<dbReference type="EMBL" id="BJWK01000018">
    <property type="protein sequence ID" value="GEM12077.1"/>
    <property type="molecule type" value="Genomic_DNA"/>
</dbReference>
<proteinExistence type="predicted"/>
<dbReference type="GO" id="GO:0005524">
    <property type="term" value="F:ATP binding"/>
    <property type="evidence" value="ECO:0007669"/>
    <property type="project" value="UniProtKB-UniRule"/>
</dbReference>
<feature type="region of interest" description="Disordered" evidence="2">
    <location>
        <begin position="612"/>
        <end position="632"/>
    </location>
</feature>
<dbReference type="InterPro" id="IPR000719">
    <property type="entry name" value="Prot_kinase_dom"/>
</dbReference>
<feature type="domain" description="Protein kinase" evidence="3">
    <location>
        <begin position="492"/>
        <end position="669"/>
    </location>
</feature>
<reference evidence="4 5" key="1">
    <citation type="submission" date="2019-07" db="EMBL/GenBank/DDBJ databases">
        <title>Rhodotorula toruloides NBRC10032 genome sequencing.</title>
        <authorList>
            <person name="Shida Y."/>
            <person name="Takaku H."/>
            <person name="Ogasawara W."/>
            <person name="Mori K."/>
        </authorList>
    </citation>
    <scope>NUCLEOTIDE SEQUENCE [LARGE SCALE GENOMIC DNA]</scope>
    <source>
        <strain evidence="4 5">NBRC10032</strain>
    </source>
</reference>
<dbReference type="GO" id="GO:0004672">
    <property type="term" value="F:protein kinase activity"/>
    <property type="evidence" value="ECO:0007669"/>
    <property type="project" value="InterPro"/>
</dbReference>
<evidence type="ECO:0000256" key="2">
    <source>
        <dbReference type="SAM" id="MobiDB-lite"/>
    </source>
</evidence>
<dbReference type="Gene3D" id="1.10.510.10">
    <property type="entry name" value="Transferase(Phosphotransferase) domain 1"/>
    <property type="match status" value="1"/>
</dbReference>
<feature type="region of interest" description="Disordered" evidence="2">
    <location>
        <begin position="35"/>
        <end position="55"/>
    </location>
</feature>
<name>A0A511KNY0_RHOTO</name>
<evidence type="ECO:0000259" key="3">
    <source>
        <dbReference type="PROSITE" id="PS50011"/>
    </source>
</evidence>
<accession>A0A511KNY0</accession>
<dbReference type="OrthoDB" id="2531230at2759"/>
<dbReference type="PROSITE" id="PS50011">
    <property type="entry name" value="PROTEIN_KINASE_DOM"/>
    <property type="match status" value="1"/>
</dbReference>
<dbReference type="InterPro" id="IPR011009">
    <property type="entry name" value="Kinase-like_dom_sf"/>
</dbReference>
<dbReference type="PROSITE" id="PS00107">
    <property type="entry name" value="PROTEIN_KINASE_ATP"/>
    <property type="match status" value="1"/>
</dbReference>
<protein>
    <recommendedName>
        <fullName evidence="3">Protein kinase domain-containing protein</fullName>
    </recommendedName>
</protein>
<feature type="region of interest" description="Disordered" evidence="2">
    <location>
        <begin position="425"/>
        <end position="486"/>
    </location>
</feature>
<gene>
    <name evidence="4" type="ORF">Rt10032_c18g6094</name>
</gene>
<feature type="compositionally biased region" description="Basic and acidic residues" evidence="2">
    <location>
        <begin position="448"/>
        <end position="460"/>
    </location>
</feature>
<evidence type="ECO:0000256" key="1">
    <source>
        <dbReference type="PROSITE-ProRule" id="PRU10141"/>
    </source>
</evidence>
<sequence>MSTRTPAPRVTNPHPNSLASLLSSWHLTDSPVKVENWRTKRPGGPAKSTSGPEQVLRKKDQPRCFIFDRHLVPSTWASFTSFLERNALPPYYADSALLSQPGDPRTFLSKIWDRREVWQTEPVTDYSEDSFKWSELRSIPVVWVDSLDLVLPPELRAGRAAQEGQRPFRKRQRDSQGVEVLYTTRADGVFYKEGSVLIVVEDKHARASWPPDEYVPLLEEEEEEGQEEEDGIFRRLLDYFLDKGPILTAREFYDLTRRGDPHVFSLLTKAIVSCTSRSARYFVLEDPLRAIFGALVPVNDPHEEIGKGDFDVVLSTMLPLTSSSPPFPQFVSSLYYNGETIRKLHSERAATLIVKHDRQADVEAESSRAPVAAAGRITRSMAGVGYEIAPTAGPSGRQASNLTILSESPTFLLVYPDGATPANPLLRRISSAGDDSLPTSDTSFGSEEDGHRAYSSDSHDAPPSPPRPKHELSPFPPTKTSTSENDEKPVILQIFDWIGLGTTSYAYEARTVGEKPTRYVIKVARRGRDPEEDAASFLCEAAILERLKDVEWVCHTYAYLEGADPKCRSVLLMEFGGEAIEKWEDLSRGERLELYQNVVTLHTEYGLAHNDLRPPNVVVDPPPSETTTTPTAHHKRRVRLIDFVWASEHECEGEAACEELLVFRRALGL</sequence>
<dbReference type="InterPro" id="IPR017441">
    <property type="entry name" value="Protein_kinase_ATP_BS"/>
</dbReference>
<evidence type="ECO:0000313" key="5">
    <source>
        <dbReference type="Proteomes" id="UP000321518"/>
    </source>
</evidence>
<keyword evidence="1" id="KW-0547">Nucleotide-binding</keyword>
<comment type="caution">
    <text evidence="4">The sequence shown here is derived from an EMBL/GenBank/DDBJ whole genome shotgun (WGS) entry which is preliminary data.</text>
</comment>
<feature type="binding site" evidence="1">
    <location>
        <position position="522"/>
    </location>
    <ligand>
        <name>ATP</name>
        <dbReference type="ChEBI" id="CHEBI:30616"/>
    </ligand>
</feature>
<keyword evidence="1" id="KW-0067">ATP-binding</keyword>
<organism evidence="4 5">
    <name type="scientific">Rhodotorula toruloides</name>
    <name type="common">Yeast</name>
    <name type="synonym">Rhodosporidium toruloides</name>
    <dbReference type="NCBI Taxonomy" id="5286"/>
    <lineage>
        <taxon>Eukaryota</taxon>
        <taxon>Fungi</taxon>
        <taxon>Dikarya</taxon>
        <taxon>Basidiomycota</taxon>
        <taxon>Pucciniomycotina</taxon>
        <taxon>Microbotryomycetes</taxon>
        <taxon>Sporidiobolales</taxon>
        <taxon>Sporidiobolaceae</taxon>
        <taxon>Rhodotorula</taxon>
    </lineage>
</organism>
<dbReference type="AlphaFoldDB" id="A0A511KNY0"/>
<evidence type="ECO:0000313" key="4">
    <source>
        <dbReference type="EMBL" id="GEM12077.1"/>
    </source>
</evidence>
<dbReference type="SUPFAM" id="SSF56112">
    <property type="entry name" value="Protein kinase-like (PK-like)"/>
    <property type="match status" value="1"/>
</dbReference>